<evidence type="ECO:0000256" key="1">
    <source>
        <dbReference type="SAM" id="SignalP"/>
    </source>
</evidence>
<organism evidence="2 3">
    <name type="scientific">Actinoplanes italicus</name>
    <dbReference type="NCBI Taxonomy" id="113567"/>
    <lineage>
        <taxon>Bacteria</taxon>
        <taxon>Bacillati</taxon>
        <taxon>Actinomycetota</taxon>
        <taxon>Actinomycetes</taxon>
        <taxon>Micromonosporales</taxon>
        <taxon>Micromonosporaceae</taxon>
        <taxon>Actinoplanes</taxon>
    </lineage>
</organism>
<keyword evidence="3" id="KW-1185">Reference proteome</keyword>
<dbReference type="Gene3D" id="3.40.50.1110">
    <property type="entry name" value="SGNH hydrolase"/>
    <property type="match status" value="1"/>
</dbReference>
<dbReference type="EMBL" id="PVMZ01000006">
    <property type="protein sequence ID" value="PRX21289.1"/>
    <property type="molecule type" value="Genomic_DNA"/>
</dbReference>
<feature type="chain" id="PRO_5015766158" description="GDSL-like lipase/acylhydrolase family protein" evidence="1">
    <location>
        <begin position="45"/>
        <end position="428"/>
    </location>
</feature>
<keyword evidence="1" id="KW-0732">Signal</keyword>
<evidence type="ECO:0000313" key="3">
    <source>
        <dbReference type="Proteomes" id="UP000239415"/>
    </source>
</evidence>
<sequence>MGNIDVDPEWMFRFDMARKSFTFHVLTAVLAAFVLFMPASPAGAALPSAAVALGDSFISGEGAGAYQPVPDANGVAQGFPGWSAANANAYFCHRSANASIFRAELPGIAARFNLACSGGRPYDIASASSTRTGGRQVASQIDQLRAVAQTHDIDLVLLGIGSNNSSFTFGDVAIKCANRFIADAWTGWWEFWAYINGPVPQQPCAADDLATAAQLQTATTETTAAVRELLTVLEQIDPDGQHRVVLQDYTNPLATDVLQSLVEEDNRQDDRDKFRALGAERYRAGCPIHRASLPAGHTFSTALGGLVTSVHNSLKADFPQLVKLNVQRAFDGARLCETTTNPAATLATPIRVQDGTTGVFIQDLDGYDKIAIQRFANTCVTYYQTCQESWHPNAAGHGVLATCLTGAASTAAREVSCVRSGSGAITIG</sequence>
<accession>A0A2T0KDC5</accession>
<dbReference type="SUPFAM" id="SSF52266">
    <property type="entry name" value="SGNH hydrolase"/>
    <property type="match status" value="1"/>
</dbReference>
<protein>
    <recommendedName>
        <fullName evidence="4">GDSL-like lipase/acylhydrolase family protein</fullName>
    </recommendedName>
</protein>
<proteinExistence type="predicted"/>
<reference evidence="2 3" key="1">
    <citation type="submission" date="2018-03" db="EMBL/GenBank/DDBJ databases">
        <title>Genomic Encyclopedia of Archaeal and Bacterial Type Strains, Phase II (KMG-II): from individual species to whole genera.</title>
        <authorList>
            <person name="Goeker M."/>
        </authorList>
    </citation>
    <scope>NUCLEOTIDE SEQUENCE [LARGE SCALE GENOMIC DNA]</scope>
    <source>
        <strain evidence="2 3">DSM 43146</strain>
    </source>
</reference>
<dbReference type="InterPro" id="IPR036514">
    <property type="entry name" value="SGNH_hydro_sf"/>
</dbReference>
<evidence type="ECO:0008006" key="4">
    <source>
        <dbReference type="Google" id="ProtNLM"/>
    </source>
</evidence>
<evidence type="ECO:0000313" key="2">
    <source>
        <dbReference type="EMBL" id="PRX21289.1"/>
    </source>
</evidence>
<name>A0A2T0KDC5_9ACTN</name>
<gene>
    <name evidence="2" type="ORF">CLV67_10663</name>
</gene>
<dbReference type="Proteomes" id="UP000239415">
    <property type="component" value="Unassembled WGS sequence"/>
</dbReference>
<dbReference type="AlphaFoldDB" id="A0A2T0KDC5"/>
<feature type="signal peptide" evidence="1">
    <location>
        <begin position="1"/>
        <end position="44"/>
    </location>
</feature>
<comment type="caution">
    <text evidence="2">The sequence shown here is derived from an EMBL/GenBank/DDBJ whole genome shotgun (WGS) entry which is preliminary data.</text>
</comment>